<reference evidence="4 5" key="1">
    <citation type="submission" date="2016-10" db="EMBL/GenBank/DDBJ databases">
        <title>Paenibacillus species isolates.</title>
        <authorList>
            <person name="Beno S.M."/>
        </authorList>
    </citation>
    <scope>NUCLEOTIDE SEQUENCE [LARGE SCALE GENOMIC DNA]</scope>
    <source>
        <strain evidence="4 5">FSL H7-0710</strain>
    </source>
</reference>
<dbReference type="AlphaFoldDB" id="A0A1R0XVN2"/>
<dbReference type="RefSeq" id="WP_076119996.1">
    <property type="nucleotide sequence ID" value="NZ_MPTC01000015.1"/>
</dbReference>
<dbReference type="PRINTS" id="PR00081">
    <property type="entry name" value="GDHRDH"/>
</dbReference>
<protein>
    <submittedName>
        <fullName evidence="4">Oxidoreductase</fullName>
    </submittedName>
</protein>
<dbReference type="InterPro" id="IPR002347">
    <property type="entry name" value="SDR_fam"/>
</dbReference>
<dbReference type="GO" id="GO:0016020">
    <property type="term" value="C:membrane"/>
    <property type="evidence" value="ECO:0007669"/>
    <property type="project" value="TreeGrafter"/>
</dbReference>
<evidence type="ECO:0000313" key="4">
    <source>
        <dbReference type="EMBL" id="OMD38992.1"/>
    </source>
</evidence>
<dbReference type="EMBL" id="MPTC01000015">
    <property type="protein sequence ID" value="OMD38992.1"/>
    <property type="molecule type" value="Genomic_DNA"/>
</dbReference>
<sequence length="263" mass="28801">MIHYTGKVALITGASAGIGKVFATELAAKGCHVILVARSKEKLDSLALELASKYPIHTYSIAQDLSKPGSVEELADQIRTLGLQVNILINNAGFGTFGRFEEISPEREQEEIRLNIASLVAMNHQFLPEMQRRKDGIIINVASVAAFQPAPYMAVYSATKAFVLSFCEALWAENCDRGVRILALCPGATETEFFKVTGSDAASGRKLASPIDVVKTGFRGIEKKRSYIIAGKLNYWASQGSRLLPRKQVVTLMERMVRPHSSL</sequence>
<dbReference type="Gene3D" id="3.40.50.720">
    <property type="entry name" value="NAD(P)-binding Rossmann-like Domain"/>
    <property type="match status" value="1"/>
</dbReference>
<dbReference type="Pfam" id="PF00106">
    <property type="entry name" value="adh_short"/>
    <property type="match status" value="1"/>
</dbReference>
<accession>A0A1R0XVN2</accession>
<evidence type="ECO:0000256" key="1">
    <source>
        <dbReference type="ARBA" id="ARBA00006484"/>
    </source>
</evidence>
<dbReference type="GO" id="GO:0016491">
    <property type="term" value="F:oxidoreductase activity"/>
    <property type="evidence" value="ECO:0007669"/>
    <property type="project" value="UniProtKB-KW"/>
</dbReference>
<gene>
    <name evidence="4" type="ORF">BSK52_17150</name>
</gene>
<keyword evidence="2" id="KW-0560">Oxidoreductase</keyword>
<dbReference type="PANTHER" id="PTHR44196:SF2">
    <property type="entry name" value="SHORT-CHAIN DEHYDROGENASE-RELATED"/>
    <property type="match status" value="1"/>
</dbReference>
<dbReference type="Proteomes" id="UP000187439">
    <property type="component" value="Unassembled WGS sequence"/>
</dbReference>
<dbReference type="PIRSF" id="PIRSF000126">
    <property type="entry name" value="11-beta-HSD1"/>
    <property type="match status" value="1"/>
</dbReference>
<evidence type="ECO:0000256" key="3">
    <source>
        <dbReference type="RuleBase" id="RU000363"/>
    </source>
</evidence>
<evidence type="ECO:0000256" key="2">
    <source>
        <dbReference type="ARBA" id="ARBA00023002"/>
    </source>
</evidence>
<evidence type="ECO:0000313" key="5">
    <source>
        <dbReference type="Proteomes" id="UP000187439"/>
    </source>
</evidence>
<dbReference type="InterPro" id="IPR036291">
    <property type="entry name" value="NAD(P)-bd_dom_sf"/>
</dbReference>
<dbReference type="PANTHER" id="PTHR44196">
    <property type="entry name" value="DEHYDROGENASE/REDUCTASE SDR FAMILY MEMBER 7B"/>
    <property type="match status" value="1"/>
</dbReference>
<dbReference type="SUPFAM" id="SSF51735">
    <property type="entry name" value="NAD(P)-binding Rossmann-fold domains"/>
    <property type="match status" value="1"/>
</dbReference>
<comment type="caution">
    <text evidence="4">The sequence shown here is derived from an EMBL/GenBank/DDBJ whole genome shotgun (WGS) entry which is preliminary data.</text>
</comment>
<organism evidence="4 5">
    <name type="scientific">Paenibacillus odorifer</name>
    <dbReference type="NCBI Taxonomy" id="189426"/>
    <lineage>
        <taxon>Bacteria</taxon>
        <taxon>Bacillati</taxon>
        <taxon>Bacillota</taxon>
        <taxon>Bacilli</taxon>
        <taxon>Bacillales</taxon>
        <taxon>Paenibacillaceae</taxon>
        <taxon>Paenibacillus</taxon>
    </lineage>
</organism>
<dbReference type="OrthoDB" id="9808814at2"/>
<name>A0A1R0XVN2_9BACL</name>
<comment type="similarity">
    <text evidence="1 3">Belongs to the short-chain dehydrogenases/reductases (SDR) family.</text>
</comment>
<dbReference type="PRINTS" id="PR00080">
    <property type="entry name" value="SDRFAMILY"/>
</dbReference>
<proteinExistence type="inferred from homology"/>